<dbReference type="InterPro" id="IPR050832">
    <property type="entry name" value="Bact_Acetyltransf"/>
</dbReference>
<dbReference type="GO" id="GO:0016747">
    <property type="term" value="F:acyltransferase activity, transferring groups other than amino-acyl groups"/>
    <property type="evidence" value="ECO:0007669"/>
    <property type="project" value="InterPro"/>
</dbReference>
<accession>A0A7W6CM09</accession>
<evidence type="ECO:0000256" key="1">
    <source>
        <dbReference type="ARBA" id="ARBA00022679"/>
    </source>
</evidence>
<dbReference type="Pfam" id="PF00583">
    <property type="entry name" value="Acetyltransf_1"/>
    <property type="match status" value="1"/>
</dbReference>
<dbReference type="RefSeq" id="WP_183898193.1">
    <property type="nucleotide sequence ID" value="NZ_JACIDW010000001.1"/>
</dbReference>
<evidence type="ECO:0000313" key="5">
    <source>
        <dbReference type="Proteomes" id="UP000582090"/>
    </source>
</evidence>
<reference evidence="4 5" key="1">
    <citation type="submission" date="2020-08" db="EMBL/GenBank/DDBJ databases">
        <title>Genomic Encyclopedia of Type Strains, Phase IV (KMG-IV): sequencing the most valuable type-strain genomes for metagenomic binning, comparative biology and taxonomic classification.</title>
        <authorList>
            <person name="Goeker M."/>
        </authorList>
    </citation>
    <scope>NUCLEOTIDE SEQUENCE [LARGE SCALE GENOMIC DNA]</scope>
    <source>
        <strain evidence="4 5">DSM 26575</strain>
    </source>
</reference>
<feature type="domain" description="N-acetyltransferase" evidence="3">
    <location>
        <begin position="3"/>
        <end position="153"/>
    </location>
</feature>
<dbReference type="SUPFAM" id="SSF55729">
    <property type="entry name" value="Acyl-CoA N-acyltransferases (Nat)"/>
    <property type="match status" value="1"/>
</dbReference>
<dbReference type="InterPro" id="IPR016181">
    <property type="entry name" value="Acyl_CoA_acyltransferase"/>
</dbReference>
<proteinExistence type="predicted"/>
<keyword evidence="5" id="KW-1185">Reference proteome</keyword>
<comment type="caution">
    <text evidence="4">The sequence shown here is derived from an EMBL/GenBank/DDBJ whole genome shotgun (WGS) entry which is preliminary data.</text>
</comment>
<dbReference type="InterPro" id="IPR000182">
    <property type="entry name" value="GNAT_dom"/>
</dbReference>
<keyword evidence="1 4" id="KW-0808">Transferase</keyword>
<dbReference type="PROSITE" id="PS51186">
    <property type="entry name" value="GNAT"/>
    <property type="match status" value="1"/>
</dbReference>
<dbReference type="PANTHER" id="PTHR43877">
    <property type="entry name" value="AMINOALKYLPHOSPHONATE N-ACETYLTRANSFERASE-RELATED-RELATED"/>
    <property type="match status" value="1"/>
</dbReference>
<evidence type="ECO:0000313" key="4">
    <source>
        <dbReference type="EMBL" id="MBB3962444.1"/>
    </source>
</evidence>
<dbReference type="EMBL" id="JACIDW010000001">
    <property type="protein sequence ID" value="MBB3962444.1"/>
    <property type="molecule type" value="Genomic_DNA"/>
</dbReference>
<dbReference type="CDD" id="cd04301">
    <property type="entry name" value="NAT_SF"/>
    <property type="match status" value="1"/>
</dbReference>
<name>A0A7W6CM09_9HYPH</name>
<dbReference type="Gene3D" id="3.40.630.30">
    <property type="match status" value="1"/>
</dbReference>
<dbReference type="Proteomes" id="UP000582090">
    <property type="component" value="Unassembled WGS sequence"/>
</dbReference>
<sequence>MTFSVRRIDQAEALASADIIVKAYAAPPWEERWDIDNARRRLTELCSSADSISLAAFDGDRIVGFVFASPYTSAIGTGLYVAEIAVLPSHQRMGIGTTLLFHIEREAIRLRYKQIWLVSRQAGGVADYYRANGYDQSKNLCVYAKIIEEKAASQVA</sequence>
<organism evidence="4 5">
    <name type="scientific">Rhizobium metallidurans</name>
    <dbReference type="NCBI Taxonomy" id="1265931"/>
    <lineage>
        <taxon>Bacteria</taxon>
        <taxon>Pseudomonadati</taxon>
        <taxon>Pseudomonadota</taxon>
        <taxon>Alphaproteobacteria</taxon>
        <taxon>Hyphomicrobiales</taxon>
        <taxon>Rhizobiaceae</taxon>
        <taxon>Rhizobium/Agrobacterium group</taxon>
        <taxon>Rhizobium</taxon>
    </lineage>
</organism>
<protein>
    <submittedName>
        <fullName evidence="4">Putative N-acetyltransferase YhbS</fullName>
    </submittedName>
</protein>
<gene>
    <name evidence="4" type="ORF">GGQ67_000062</name>
</gene>
<keyword evidence="2" id="KW-0012">Acyltransferase</keyword>
<evidence type="ECO:0000259" key="3">
    <source>
        <dbReference type="PROSITE" id="PS51186"/>
    </source>
</evidence>
<evidence type="ECO:0000256" key="2">
    <source>
        <dbReference type="ARBA" id="ARBA00023315"/>
    </source>
</evidence>
<dbReference type="AlphaFoldDB" id="A0A7W6CM09"/>